<dbReference type="Proteomes" id="UP001482620">
    <property type="component" value="Unassembled WGS sequence"/>
</dbReference>
<gene>
    <name evidence="1" type="ORF">ILYODFUR_029848</name>
</gene>
<evidence type="ECO:0000313" key="1">
    <source>
        <dbReference type="EMBL" id="MEQ2226680.1"/>
    </source>
</evidence>
<sequence>MRNHCSRLNQQGGKLISLEPNLCGFSPEPECRWGLRLVYESSKLLVSDIIPPFKFFREWLCEGKVRLRVSVAPDMSLCFVVPCQHAGNGNESLFSMGFIHKFL</sequence>
<name>A0ABV0T1C5_9TELE</name>
<evidence type="ECO:0000313" key="2">
    <source>
        <dbReference type="Proteomes" id="UP001482620"/>
    </source>
</evidence>
<protein>
    <submittedName>
        <fullName evidence="1">Uncharacterized protein</fullName>
    </submittedName>
</protein>
<dbReference type="EMBL" id="JAHRIQ010015902">
    <property type="protein sequence ID" value="MEQ2226680.1"/>
    <property type="molecule type" value="Genomic_DNA"/>
</dbReference>
<reference evidence="1 2" key="1">
    <citation type="submission" date="2021-06" db="EMBL/GenBank/DDBJ databases">
        <authorList>
            <person name="Palmer J.M."/>
        </authorList>
    </citation>
    <scope>NUCLEOTIDE SEQUENCE [LARGE SCALE GENOMIC DNA]</scope>
    <source>
        <strain evidence="2">if_2019</strain>
        <tissue evidence="1">Muscle</tissue>
    </source>
</reference>
<proteinExistence type="predicted"/>
<accession>A0ABV0T1C5</accession>
<keyword evidence="2" id="KW-1185">Reference proteome</keyword>
<organism evidence="1 2">
    <name type="scientific">Ilyodon furcidens</name>
    <name type="common">goldbreast splitfin</name>
    <dbReference type="NCBI Taxonomy" id="33524"/>
    <lineage>
        <taxon>Eukaryota</taxon>
        <taxon>Metazoa</taxon>
        <taxon>Chordata</taxon>
        <taxon>Craniata</taxon>
        <taxon>Vertebrata</taxon>
        <taxon>Euteleostomi</taxon>
        <taxon>Actinopterygii</taxon>
        <taxon>Neopterygii</taxon>
        <taxon>Teleostei</taxon>
        <taxon>Neoteleostei</taxon>
        <taxon>Acanthomorphata</taxon>
        <taxon>Ovalentaria</taxon>
        <taxon>Atherinomorphae</taxon>
        <taxon>Cyprinodontiformes</taxon>
        <taxon>Goodeidae</taxon>
        <taxon>Ilyodon</taxon>
    </lineage>
</organism>
<comment type="caution">
    <text evidence="1">The sequence shown here is derived from an EMBL/GenBank/DDBJ whole genome shotgun (WGS) entry which is preliminary data.</text>
</comment>